<keyword evidence="2" id="KW-1185">Reference proteome</keyword>
<comment type="caution">
    <text evidence="1">The sequence shown here is derived from an EMBL/GenBank/DDBJ whole genome shotgun (WGS) entry which is preliminary data.</text>
</comment>
<dbReference type="AlphaFoldDB" id="A0A8H3G3A9"/>
<sequence>MSTSSVRDLSIYCPLHKSKILVFMYYAEVATKILTLDPAEKTRLETDCPDAATEFCQKLFHVDIRPDSIATYYNRIKQNTVDAHVDLDHKFTTRILPTQITLSKDYDETVSFLQQNFDNDQLSGETHWLIEKAFLAQAKSASLTTARNMRDEWQDIVARRIKPRMIADPVLKQRYEEDAEVQGQIQP</sequence>
<accession>A0A8H3G3A9</accession>
<proteinExistence type="predicted"/>
<name>A0A8H3G3A9_9LECA</name>
<gene>
    <name evidence="1" type="ORF">IMSHALPRED_010358</name>
</gene>
<reference evidence="1" key="1">
    <citation type="submission" date="2021-03" db="EMBL/GenBank/DDBJ databases">
        <authorList>
            <person name="Tagirdzhanova G."/>
        </authorList>
    </citation>
    <scope>NUCLEOTIDE SEQUENCE</scope>
</reference>
<evidence type="ECO:0000313" key="2">
    <source>
        <dbReference type="Proteomes" id="UP000664534"/>
    </source>
</evidence>
<organism evidence="1 2">
    <name type="scientific">Imshaugia aleurites</name>
    <dbReference type="NCBI Taxonomy" id="172621"/>
    <lineage>
        <taxon>Eukaryota</taxon>
        <taxon>Fungi</taxon>
        <taxon>Dikarya</taxon>
        <taxon>Ascomycota</taxon>
        <taxon>Pezizomycotina</taxon>
        <taxon>Lecanoromycetes</taxon>
        <taxon>OSLEUM clade</taxon>
        <taxon>Lecanoromycetidae</taxon>
        <taxon>Lecanorales</taxon>
        <taxon>Lecanorineae</taxon>
        <taxon>Parmeliaceae</taxon>
        <taxon>Imshaugia</taxon>
    </lineage>
</organism>
<evidence type="ECO:0000313" key="1">
    <source>
        <dbReference type="EMBL" id="CAF9935808.1"/>
    </source>
</evidence>
<dbReference type="Proteomes" id="UP000664534">
    <property type="component" value="Unassembled WGS sequence"/>
</dbReference>
<protein>
    <submittedName>
        <fullName evidence="1">Uncharacterized protein</fullName>
    </submittedName>
</protein>
<dbReference type="EMBL" id="CAJPDT010000086">
    <property type="protein sequence ID" value="CAF9935808.1"/>
    <property type="molecule type" value="Genomic_DNA"/>
</dbReference>